<evidence type="ECO:0000256" key="1">
    <source>
        <dbReference type="ARBA" id="ARBA00001678"/>
    </source>
</evidence>
<gene>
    <name evidence="7" type="ORF">CSSPJE1EN1_LOCUS4005</name>
</gene>
<dbReference type="Gene3D" id="3.20.20.80">
    <property type="entry name" value="Glycosidases"/>
    <property type="match status" value="1"/>
</dbReference>
<dbReference type="InterPro" id="IPR001547">
    <property type="entry name" value="Glyco_hydro_5"/>
</dbReference>
<dbReference type="InterPro" id="IPR045053">
    <property type="entry name" value="MAN-like"/>
</dbReference>
<comment type="similarity">
    <text evidence="2">Belongs to the glycosyl hydrolase 5 (cellulase A) family.</text>
</comment>
<evidence type="ECO:0000256" key="5">
    <source>
        <dbReference type="ARBA" id="ARBA00023295"/>
    </source>
</evidence>
<keyword evidence="4" id="KW-0378">Hydrolase</keyword>
<dbReference type="PANTHER" id="PTHR31451:SF45">
    <property type="entry name" value="MANNAN ENDO-1,4-BETA-MANNOSIDASE 2"/>
    <property type="match status" value="1"/>
</dbReference>
<organism evidence="7 8">
    <name type="scientific">Sphagnum jensenii</name>
    <dbReference type="NCBI Taxonomy" id="128206"/>
    <lineage>
        <taxon>Eukaryota</taxon>
        <taxon>Viridiplantae</taxon>
        <taxon>Streptophyta</taxon>
        <taxon>Embryophyta</taxon>
        <taxon>Bryophyta</taxon>
        <taxon>Sphagnophytina</taxon>
        <taxon>Sphagnopsida</taxon>
        <taxon>Sphagnales</taxon>
        <taxon>Sphagnaceae</taxon>
        <taxon>Sphagnum</taxon>
    </lineage>
</organism>
<dbReference type="EMBL" id="OZ020106">
    <property type="protein sequence ID" value="CAK9258527.1"/>
    <property type="molecule type" value="Genomic_DNA"/>
</dbReference>
<dbReference type="PANTHER" id="PTHR31451">
    <property type="match status" value="1"/>
</dbReference>
<evidence type="ECO:0000313" key="7">
    <source>
        <dbReference type="EMBL" id="CAK9258527.1"/>
    </source>
</evidence>
<accession>A0ABP0VWI6</accession>
<evidence type="ECO:0000313" key="8">
    <source>
        <dbReference type="Proteomes" id="UP001497444"/>
    </source>
</evidence>
<dbReference type="EC" id="3.2.1.78" evidence="3"/>
<reference evidence="7" key="1">
    <citation type="submission" date="2024-02" db="EMBL/GenBank/DDBJ databases">
        <authorList>
            <consortium name="ELIXIR-Norway"/>
            <consortium name="Elixir Norway"/>
        </authorList>
    </citation>
    <scope>NUCLEOTIDE SEQUENCE</scope>
</reference>
<keyword evidence="5" id="KW-0326">Glycosidase</keyword>
<evidence type="ECO:0000256" key="3">
    <source>
        <dbReference type="ARBA" id="ARBA00012706"/>
    </source>
</evidence>
<dbReference type="Pfam" id="PF26410">
    <property type="entry name" value="GH5_mannosidase"/>
    <property type="match status" value="1"/>
</dbReference>
<dbReference type="Proteomes" id="UP001497444">
    <property type="component" value="Chromosome 11"/>
</dbReference>
<comment type="catalytic activity">
    <reaction evidence="1">
        <text>Random hydrolysis of (1-&gt;4)-beta-D-mannosidic linkages in mannans, galactomannans and glucomannans.</text>
        <dbReference type="EC" id="3.2.1.78"/>
    </reaction>
</comment>
<keyword evidence="8" id="KW-1185">Reference proteome</keyword>
<proteinExistence type="inferred from homology"/>
<feature type="domain" description="Glycoside hydrolase family 5" evidence="6">
    <location>
        <begin position="12"/>
        <end position="190"/>
    </location>
</feature>
<protein>
    <recommendedName>
        <fullName evidence="3">mannan endo-1,4-beta-mannosidase</fullName>
        <ecNumber evidence="3">3.2.1.78</ecNumber>
    </recommendedName>
</protein>
<evidence type="ECO:0000256" key="2">
    <source>
        <dbReference type="ARBA" id="ARBA00005641"/>
    </source>
</evidence>
<dbReference type="SUPFAM" id="SSF51445">
    <property type="entry name" value="(Trans)glycosidases"/>
    <property type="match status" value="1"/>
</dbReference>
<sequence>MAAAASIAATASFVQRSGHQLFLDGAPLYVNGWNSYWLMVQSIEDSTRPRMFAVMMAAAALGLTVCRTWAFNDATYQALQISPGNYDENVFQALDQVIAVAQQNGVRLLLSLVNNWEDYGGKAQYVAWARRAGQDVSSADDFFTNPTCRQYYKDHVTAILTRVNTFTQVQYCNDPTIFAWELMNEPECQADPSGDTLQVGGAQYAKIWSNGYGRVKLYGTTDRSIDPNRLVYRSRISILEASTPNLLIVQDPFVSLLRAPMPCLEHWWMPLKELSFMALQTDRSIPIDWSVGAGSAFLRRPPPIC</sequence>
<name>A0ABP0VWI6_9BRYO</name>
<evidence type="ECO:0000259" key="6">
    <source>
        <dbReference type="Pfam" id="PF26410"/>
    </source>
</evidence>
<evidence type="ECO:0000256" key="4">
    <source>
        <dbReference type="ARBA" id="ARBA00022801"/>
    </source>
</evidence>
<dbReference type="InterPro" id="IPR017853">
    <property type="entry name" value="GH"/>
</dbReference>